<dbReference type="PANTHER" id="PTHR42929">
    <property type="entry name" value="INNER MEMBRANE ABC TRANSPORTER PERMEASE PROTEIN YDCU-RELATED-RELATED"/>
    <property type="match status" value="1"/>
</dbReference>
<feature type="transmembrane region" description="Helical" evidence="8">
    <location>
        <begin position="21"/>
        <end position="39"/>
    </location>
</feature>
<dbReference type="Pfam" id="PF00528">
    <property type="entry name" value="BPD_transp_1"/>
    <property type="match status" value="1"/>
</dbReference>
<comment type="subcellular location">
    <subcellularLocation>
        <location evidence="1 8">Cell membrane</location>
        <topology evidence="1 8">Multi-pass membrane protein</topology>
    </subcellularLocation>
</comment>
<evidence type="ECO:0000313" key="10">
    <source>
        <dbReference type="EMBL" id="CDZ23880.1"/>
    </source>
</evidence>
<dbReference type="AlphaFoldDB" id="A0A078KRZ3"/>
<keyword evidence="11" id="KW-1185">Reference proteome</keyword>
<feature type="transmembrane region" description="Helical" evidence="8">
    <location>
        <begin position="150"/>
        <end position="167"/>
    </location>
</feature>
<feature type="transmembrane region" description="Helical" evidence="8">
    <location>
        <begin position="257"/>
        <end position="280"/>
    </location>
</feature>
<feature type="transmembrane region" description="Helical" evidence="8">
    <location>
        <begin position="207"/>
        <end position="228"/>
    </location>
</feature>
<dbReference type="GO" id="GO:0055085">
    <property type="term" value="P:transmembrane transport"/>
    <property type="evidence" value="ECO:0007669"/>
    <property type="project" value="InterPro"/>
</dbReference>
<dbReference type="SUPFAM" id="SSF161098">
    <property type="entry name" value="MetI-like"/>
    <property type="match status" value="1"/>
</dbReference>
<evidence type="ECO:0000259" key="9">
    <source>
        <dbReference type="PROSITE" id="PS50928"/>
    </source>
</evidence>
<dbReference type="EMBL" id="LM995447">
    <property type="protein sequence ID" value="CDZ23880.1"/>
    <property type="molecule type" value="Genomic_DNA"/>
</dbReference>
<dbReference type="PANTHER" id="PTHR42929:SF1">
    <property type="entry name" value="INNER MEMBRANE ABC TRANSPORTER PERMEASE PROTEIN YDCU-RELATED"/>
    <property type="match status" value="1"/>
</dbReference>
<dbReference type="Gene3D" id="1.10.3720.10">
    <property type="entry name" value="MetI-like"/>
    <property type="match status" value="1"/>
</dbReference>
<evidence type="ECO:0000313" key="11">
    <source>
        <dbReference type="Proteomes" id="UP000032431"/>
    </source>
</evidence>
<evidence type="ECO:0000256" key="2">
    <source>
        <dbReference type="ARBA" id="ARBA00007069"/>
    </source>
</evidence>
<evidence type="ECO:0000256" key="5">
    <source>
        <dbReference type="ARBA" id="ARBA00022692"/>
    </source>
</evidence>
<evidence type="ECO:0000256" key="7">
    <source>
        <dbReference type="ARBA" id="ARBA00023136"/>
    </source>
</evidence>
<comment type="similarity">
    <text evidence="2">Belongs to the binding-protein-dependent transport system permease family. CysTW subfamily.</text>
</comment>
<evidence type="ECO:0000256" key="6">
    <source>
        <dbReference type="ARBA" id="ARBA00022989"/>
    </source>
</evidence>
<dbReference type="InterPro" id="IPR035906">
    <property type="entry name" value="MetI-like_sf"/>
</dbReference>
<dbReference type="STRING" id="29343.CCDG5_0751"/>
<organism evidence="10 11">
    <name type="scientific">[Clostridium] cellulosi</name>
    <dbReference type="NCBI Taxonomy" id="29343"/>
    <lineage>
        <taxon>Bacteria</taxon>
        <taxon>Bacillati</taxon>
        <taxon>Bacillota</taxon>
        <taxon>Clostridia</taxon>
        <taxon>Eubacteriales</taxon>
        <taxon>Oscillospiraceae</taxon>
        <taxon>Oscillospiraceae incertae sedis</taxon>
    </lineage>
</organism>
<dbReference type="KEGG" id="ccel:CCDG5_0751"/>
<evidence type="ECO:0000256" key="1">
    <source>
        <dbReference type="ARBA" id="ARBA00004651"/>
    </source>
</evidence>
<evidence type="ECO:0000256" key="3">
    <source>
        <dbReference type="ARBA" id="ARBA00022448"/>
    </source>
</evidence>
<dbReference type="PATRIC" id="fig|29343.3.peg.787"/>
<feature type="transmembrane region" description="Helical" evidence="8">
    <location>
        <begin position="107"/>
        <end position="130"/>
    </location>
</feature>
<feature type="transmembrane region" description="Helical" evidence="8">
    <location>
        <begin position="73"/>
        <end position="95"/>
    </location>
</feature>
<feature type="domain" description="ABC transmembrane type-1" evidence="9">
    <location>
        <begin position="69"/>
        <end position="280"/>
    </location>
</feature>
<dbReference type="CDD" id="cd06261">
    <property type="entry name" value="TM_PBP2"/>
    <property type="match status" value="1"/>
</dbReference>
<dbReference type="PROSITE" id="PS50928">
    <property type="entry name" value="ABC_TM1"/>
    <property type="match status" value="1"/>
</dbReference>
<name>A0A078KRZ3_9FIRM</name>
<keyword evidence="4" id="KW-1003">Cell membrane</keyword>
<reference evidence="11" key="1">
    <citation type="submission" date="2014-07" db="EMBL/GenBank/DDBJ databases">
        <authorList>
            <person name="Wibberg D."/>
        </authorList>
    </citation>
    <scope>NUCLEOTIDE SEQUENCE [LARGE SCALE GENOMIC DNA]</scope>
    <source>
        <strain evidence="11">DG5</strain>
    </source>
</reference>
<dbReference type="HOGENOM" id="CLU_016047_18_3_9"/>
<keyword evidence="5 8" id="KW-0812">Transmembrane</keyword>
<accession>A0A078KRZ3</accession>
<keyword evidence="7 8" id="KW-0472">Membrane</keyword>
<keyword evidence="3 8" id="KW-0813">Transport</keyword>
<sequence>MKKERKTILNSPLMALPSQGLLLLMIIFPICLLILYSFSKGNITAGIPTSFSAANYKEMLTSPIFYKLMLKSIIIGLEVTVFCVVISAPAAWALAKAVKATRRSFGVMLIIIPFFTSHLLLIYSIMVVFESKGFLMSLLGFLHLADPTESIVYTRPFVVILLVYEYLPYMILSLYSSFEQIDDALLAASSTLGAGTFTTLRKIVFPLSLPGLLTGILLVFVPAVGSFVEPAVAGGPNGMMIGSLIDSNFSMSLNMCYGAALSLAFLIILLILVTIINLIFKFLSRRVGGEV</sequence>
<keyword evidence="6 8" id="KW-1133">Transmembrane helix</keyword>
<dbReference type="GO" id="GO:0005886">
    <property type="term" value="C:plasma membrane"/>
    <property type="evidence" value="ECO:0007669"/>
    <property type="project" value="UniProtKB-SubCell"/>
</dbReference>
<proteinExistence type="inferred from homology"/>
<dbReference type="Proteomes" id="UP000032431">
    <property type="component" value="Chromosome I"/>
</dbReference>
<evidence type="ECO:0000256" key="8">
    <source>
        <dbReference type="RuleBase" id="RU363032"/>
    </source>
</evidence>
<protein>
    <recommendedName>
        <fullName evidence="9">ABC transmembrane type-1 domain-containing protein</fullName>
    </recommendedName>
</protein>
<gene>
    <name evidence="10" type="ORF">CCDG5_0751</name>
</gene>
<dbReference type="InterPro" id="IPR000515">
    <property type="entry name" value="MetI-like"/>
</dbReference>
<evidence type="ECO:0000256" key="4">
    <source>
        <dbReference type="ARBA" id="ARBA00022475"/>
    </source>
</evidence>